<dbReference type="PRINTS" id="PR00380">
    <property type="entry name" value="KINESINHEAVY"/>
</dbReference>
<dbReference type="InterPro" id="IPR027417">
    <property type="entry name" value="P-loop_NTPase"/>
</dbReference>
<accession>A0ABP0V2X1</accession>
<feature type="coiled-coil region" evidence="6">
    <location>
        <begin position="572"/>
        <end position="692"/>
    </location>
</feature>
<dbReference type="SUPFAM" id="SSF52540">
    <property type="entry name" value="P-loop containing nucleoside triphosphate hydrolases"/>
    <property type="match status" value="1"/>
</dbReference>
<dbReference type="PROSITE" id="PS00411">
    <property type="entry name" value="KINESIN_MOTOR_1"/>
    <property type="match status" value="1"/>
</dbReference>
<evidence type="ECO:0000256" key="4">
    <source>
        <dbReference type="ARBA" id="ARBA00023175"/>
    </source>
</evidence>
<dbReference type="InterPro" id="IPR036961">
    <property type="entry name" value="Kinesin_motor_dom_sf"/>
</dbReference>
<dbReference type="Proteomes" id="UP001497512">
    <property type="component" value="Chromosome 8"/>
</dbReference>
<dbReference type="InterPro" id="IPR027640">
    <property type="entry name" value="Kinesin-like_fam"/>
</dbReference>
<dbReference type="InterPro" id="IPR001752">
    <property type="entry name" value="Kinesin_motor_dom"/>
</dbReference>
<dbReference type="PROSITE" id="PS50067">
    <property type="entry name" value="KINESIN_MOTOR_2"/>
    <property type="match status" value="1"/>
</dbReference>
<keyword evidence="3 6" id="KW-0175">Coiled coil</keyword>
<feature type="coiled-coil region" evidence="6">
    <location>
        <begin position="1271"/>
        <end position="1402"/>
    </location>
</feature>
<protein>
    <recommendedName>
        <fullName evidence="8">Kinesin motor domain-containing protein</fullName>
    </recommendedName>
</protein>
<gene>
    <name evidence="9" type="ORF">CSSPTR1EN2_LOCUS22833</name>
</gene>
<keyword evidence="10" id="KW-1185">Reference proteome</keyword>
<feature type="coiled-coil region" evidence="6">
    <location>
        <begin position="477"/>
        <end position="546"/>
    </location>
</feature>
<dbReference type="EMBL" id="OZ019900">
    <property type="protein sequence ID" value="CAK9235671.1"/>
    <property type="molecule type" value="Genomic_DNA"/>
</dbReference>
<feature type="region of interest" description="Disordered" evidence="7">
    <location>
        <begin position="1542"/>
        <end position="1596"/>
    </location>
</feature>
<evidence type="ECO:0000259" key="8">
    <source>
        <dbReference type="PROSITE" id="PS50067"/>
    </source>
</evidence>
<evidence type="ECO:0000256" key="5">
    <source>
        <dbReference type="PROSITE-ProRule" id="PRU00283"/>
    </source>
</evidence>
<evidence type="ECO:0000256" key="6">
    <source>
        <dbReference type="SAM" id="Coils"/>
    </source>
</evidence>
<feature type="coiled-coil region" evidence="6">
    <location>
        <begin position="964"/>
        <end position="1075"/>
    </location>
</feature>
<comment type="similarity">
    <text evidence="5">Belongs to the TRAFAC class myosin-kinesin ATPase superfamily. Kinesin family.</text>
</comment>
<evidence type="ECO:0000256" key="3">
    <source>
        <dbReference type="ARBA" id="ARBA00023054"/>
    </source>
</evidence>
<feature type="coiled-coil region" evidence="6">
    <location>
        <begin position="343"/>
        <end position="427"/>
    </location>
</feature>
<evidence type="ECO:0000313" key="9">
    <source>
        <dbReference type="EMBL" id="CAK9235671.1"/>
    </source>
</evidence>
<feature type="binding site" evidence="5">
    <location>
        <begin position="85"/>
        <end position="92"/>
    </location>
    <ligand>
        <name>ATP</name>
        <dbReference type="ChEBI" id="CHEBI:30616"/>
    </ligand>
</feature>
<keyword evidence="2 5" id="KW-0067">ATP-binding</keyword>
<dbReference type="PANTHER" id="PTHR47968:SF75">
    <property type="entry name" value="CENTROMERE-ASSOCIATED PROTEIN E"/>
    <property type="match status" value="1"/>
</dbReference>
<feature type="coiled-coil region" evidence="6">
    <location>
        <begin position="1101"/>
        <end position="1135"/>
    </location>
</feature>
<feature type="domain" description="Kinesin motor" evidence="8">
    <location>
        <begin position="3"/>
        <end position="337"/>
    </location>
</feature>
<dbReference type="SMART" id="SM00129">
    <property type="entry name" value="KISc"/>
    <property type="match status" value="1"/>
</dbReference>
<evidence type="ECO:0000256" key="2">
    <source>
        <dbReference type="ARBA" id="ARBA00022840"/>
    </source>
</evidence>
<dbReference type="CDD" id="cd01374">
    <property type="entry name" value="KISc_CENP_E"/>
    <property type="match status" value="1"/>
</dbReference>
<dbReference type="SUPFAM" id="SSF57997">
    <property type="entry name" value="Tropomyosin"/>
    <property type="match status" value="1"/>
</dbReference>
<organism evidence="9 10">
    <name type="scientific">Sphagnum troendelagicum</name>
    <dbReference type="NCBI Taxonomy" id="128251"/>
    <lineage>
        <taxon>Eukaryota</taxon>
        <taxon>Viridiplantae</taxon>
        <taxon>Streptophyta</taxon>
        <taxon>Embryophyta</taxon>
        <taxon>Bryophyta</taxon>
        <taxon>Sphagnophytina</taxon>
        <taxon>Sphagnopsida</taxon>
        <taxon>Sphagnales</taxon>
        <taxon>Sphagnaceae</taxon>
        <taxon>Sphagnum</taxon>
    </lineage>
</organism>
<dbReference type="Pfam" id="PF00225">
    <property type="entry name" value="Kinesin"/>
    <property type="match status" value="1"/>
</dbReference>
<evidence type="ECO:0000313" key="10">
    <source>
        <dbReference type="Proteomes" id="UP001497512"/>
    </source>
</evidence>
<evidence type="ECO:0000256" key="7">
    <source>
        <dbReference type="SAM" id="MobiDB-lite"/>
    </source>
</evidence>
<keyword evidence="4 5" id="KW-0505">Motor protein</keyword>
<sequence length="1596" mass="180111">MEKISVTVRVRPLSKAEAAKGSPWKLGPNSIALCNASGSSISGQSYTFDRVFGSDATTLEIYEAHTKDIIGSAVQGFNGTVFAYGQTSSGKTYTMRGSPQEPGIIPLAVHEVFRNIQAVETREFLLRVSYMEIYNEEINDLLAPEAQKLQIHENVERGIFVAGLREEIVVSPEQVLELMEFGENHRHVGETNMNVYSSRSHTIFRMVIESRDRSQDDPCGNNSLQVCDAVRVSVLNLVDLAGSERVAKSGAEGARLKEGTHINKSLMTLGTVINKLSEGIQKQGGHVPYRDSKLTRILQPALGGNAKTAIICNVTPALVHTDETKGTLYFASRANRVTNCAQVNEIMTDAALLKRQKKEIEELRTKLQESHSEHWEEEILHLRNALLKTELDRERMALELQEEKKAQAERERRLREQEQKIENLSTMVINSAVDDRDFDKRSKKELLLLRDKEFQVLEQNLKDLEAKAFASTEDVERHSLEQRVKVLEQALQEAATEKAHMIQKGETMQVTIQVLEGERDALIETSKQAQADMDRLQGKRRQELKEAQNKLELAQTDTLAMVEQLRVMDSFLAQKEVESRALQQKFQAVQAENVLIRTAMAKTLAETERMLIKKQNDEAQEELKALDEELARQRRDNEEVVSALEEANSAAAQAALVTKELQLRLSETEDRWQFLEEEIVHLKSEAAAAKADLETRTCELQLVEKNLELARSECSSSRIENEEMGTLLSQKNATLEMLSVDMQNLETQFAAVKQELAVRVHELEEFVFKNSEEKLALLKKQELLQSTLSKVEGERDDLQKSCEVIQHDMNRLAKKMEQQETQLTDRISELKQLHFTEAAQLRSDILVLRKELNAAKSAPAALEKERDGLGKELEKLKVKMKDIEAKLKSTLIEKSKVEAEKVNIDRELKQLRQSTALLNKRESIVDKRRESIATGLNKTKAQLSTAEHALQMKTIELEKTSFDLQLLQDTYAKLEFAMSEMECDLTAVKEKLAEAEMAITVLGQEKESAADGMEKVAKELEMALEQQRVTAAELEALQAEHLSLVLKLQDCETASKDAEKLAKDLALEKDKLTQQLTDAFFEFEDEKAAWALLRSNHDADLEDQQECQRKLEEAIAFEKEKLESSQVNCKDLEEQIVYANSTLKGEHDARMKLSEELQLRSAIGVKETLLSELDNAGMNIKTLGLEVDELQAQLDKVSSERKSLRLQTAELNSRMEELNKQLQDSMKELKQAQDKGSLLEKENDDYFTQNLKLEVGLDAVRNRMEVFQGRWEDAEVDIIELKEQRQNAESSLAASRLEVVELHVEVEDLRRQCQNCEDELQMVKRNESRPEKELERQKQLAEVISQNETLQLRVRKAEQNNKTLREEIRKLQEILKTKEAAIIDLKANLDKLEGQTAKFELELVSEQGEVLSGQKLGATLIPPTTSAMLNKETQMADATPAVGKSVQELKMQTGRLFKKLQMSRGLGNDLYTSNACEDPPPPSATLQSRPEALTLPVRKKPHTESNAAVAAEARSFSTGDNNLNSLSSGFIARRAVLNPLNQQHQNKGPSAPPIQTMNWEKKPQQPNPPLNSKLPMHPPASAGFRSSPPASDKENF</sequence>
<keyword evidence="1 5" id="KW-0547">Nucleotide-binding</keyword>
<reference evidence="9" key="1">
    <citation type="submission" date="2024-02" db="EMBL/GenBank/DDBJ databases">
        <authorList>
            <consortium name="ELIXIR-Norway"/>
            <consortium name="Elixir Norway"/>
        </authorList>
    </citation>
    <scope>NUCLEOTIDE SEQUENCE</scope>
</reference>
<name>A0ABP0V2X1_9BRYO</name>
<feature type="coiled-coil region" evidence="6">
    <location>
        <begin position="1173"/>
        <end position="1242"/>
    </location>
</feature>
<feature type="coiled-coil region" evidence="6">
    <location>
        <begin position="795"/>
        <end position="914"/>
    </location>
</feature>
<evidence type="ECO:0000256" key="1">
    <source>
        <dbReference type="ARBA" id="ARBA00022741"/>
    </source>
</evidence>
<proteinExistence type="inferred from homology"/>
<dbReference type="InterPro" id="IPR019821">
    <property type="entry name" value="Kinesin_motor_CS"/>
</dbReference>
<feature type="compositionally biased region" description="Polar residues" evidence="7">
    <location>
        <begin position="1542"/>
        <end position="1558"/>
    </location>
</feature>
<dbReference type="Gene3D" id="3.40.850.10">
    <property type="entry name" value="Kinesin motor domain"/>
    <property type="match status" value="1"/>
</dbReference>
<dbReference type="PANTHER" id="PTHR47968">
    <property type="entry name" value="CENTROMERE PROTEIN E"/>
    <property type="match status" value="1"/>
</dbReference>
<feature type="coiled-coil region" evidence="6">
    <location>
        <begin position="728"/>
        <end position="755"/>
    </location>
</feature>